<organism evidence="3 4">
    <name type="scientific">Tanacetum coccineum</name>
    <dbReference type="NCBI Taxonomy" id="301880"/>
    <lineage>
        <taxon>Eukaryota</taxon>
        <taxon>Viridiplantae</taxon>
        <taxon>Streptophyta</taxon>
        <taxon>Embryophyta</taxon>
        <taxon>Tracheophyta</taxon>
        <taxon>Spermatophyta</taxon>
        <taxon>Magnoliopsida</taxon>
        <taxon>eudicotyledons</taxon>
        <taxon>Gunneridae</taxon>
        <taxon>Pentapetalae</taxon>
        <taxon>asterids</taxon>
        <taxon>campanulids</taxon>
        <taxon>Asterales</taxon>
        <taxon>Asteraceae</taxon>
        <taxon>Asteroideae</taxon>
        <taxon>Anthemideae</taxon>
        <taxon>Anthemidinae</taxon>
        <taxon>Tanacetum</taxon>
    </lineage>
</organism>
<evidence type="ECO:0000256" key="2">
    <source>
        <dbReference type="SAM" id="MobiDB-lite"/>
    </source>
</evidence>
<comment type="caution">
    <text evidence="3">The sequence shown here is derived from an EMBL/GenBank/DDBJ whole genome shotgun (WGS) entry which is preliminary data.</text>
</comment>
<feature type="region of interest" description="Disordered" evidence="2">
    <location>
        <begin position="468"/>
        <end position="502"/>
    </location>
</feature>
<keyword evidence="1" id="KW-0175">Coiled coil</keyword>
<dbReference type="Proteomes" id="UP001151760">
    <property type="component" value="Unassembled WGS sequence"/>
</dbReference>
<name>A0ABQ5CKI2_9ASTR</name>
<accession>A0ABQ5CKI2</accession>
<evidence type="ECO:0000256" key="1">
    <source>
        <dbReference type="SAM" id="Coils"/>
    </source>
</evidence>
<feature type="coiled-coil region" evidence="1">
    <location>
        <begin position="655"/>
        <end position="682"/>
    </location>
</feature>
<feature type="coiled-coil region" evidence="1">
    <location>
        <begin position="179"/>
        <end position="213"/>
    </location>
</feature>
<gene>
    <name evidence="3" type="ORF">Tco_0907357</name>
</gene>
<feature type="region of interest" description="Disordered" evidence="2">
    <location>
        <begin position="633"/>
        <end position="652"/>
    </location>
</feature>
<feature type="compositionally biased region" description="Basic and acidic residues" evidence="2">
    <location>
        <begin position="17"/>
        <end position="34"/>
    </location>
</feature>
<keyword evidence="4" id="KW-1185">Reference proteome</keyword>
<evidence type="ECO:0000313" key="3">
    <source>
        <dbReference type="EMBL" id="GJT27082.1"/>
    </source>
</evidence>
<proteinExistence type="predicted"/>
<sequence>MLQKQIAKPITPPSESASKEDSDPEQAQRDKDMQKIWHSLQNTIPRYKNDNQTGKFGNQRAVTVVGARETETKKRIKDYSYHKEKMLMCKQAEKGVPLQADQVDWLEDTDEEVNKQELEAHYGFMAKIQEVLHPESNSNAEPLELVDSNVIPDSPHMCDNDIQTDQNAEDERAALTNLIANLTLDTEENKKILKQLNKENASLTQELKVGKSNLEESNSTRDSCLIALQCKQTELEKYMAFNDRTVDYDKLERKLNKTLGLLAQKEIDIKEGLKLKAYEISVVKDKHDELVKLSLLTKSHYEGLVKEKTKVITDLKSKEEKDIEKMISMEKQLKFLNEIVYKRNQLIQTIHMLAPKGSTFNGRPTIANLMYLKKAQSEKPCLYKIPYDTSDLANRFTPDRQYTLNLKKESRSKLDKDLIIETHSIKISAMSSRLIAFTSFFLHVFSSIVAGEVIFVVVDVPVSSGGVKKSRRKQRKDIGPTEPIPDEAINEEHVATPSCDPPQSALEIRALTRRVRDGKRRMWMINKGRKIANLDADAEVTLVDETQEMNDDNLMFDTDVLEEQEKEVAKKEVSAADPVTTGGEVFTTANVEATTANAPTTTIDEPKARGVVVQEPSEFKTTSLPLQASQLPQAKDKGKAKMVEPKKPLKKKDQIAMDEEVARNLEAQLQAELEEEERISRLMGESNSLMALDLGSTSSGELPTWVMMNLSSMFSGVESTCPTTAIDHKEDMAVSTVRTKKAKEDTVRCSVSHEDVDVDKFKR</sequence>
<dbReference type="EMBL" id="BQNB010014346">
    <property type="protein sequence ID" value="GJT27082.1"/>
    <property type="molecule type" value="Genomic_DNA"/>
</dbReference>
<reference evidence="3" key="1">
    <citation type="journal article" date="2022" name="Int. J. Mol. Sci.">
        <title>Draft Genome of Tanacetum Coccineum: Genomic Comparison of Closely Related Tanacetum-Family Plants.</title>
        <authorList>
            <person name="Yamashiro T."/>
            <person name="Shiraishi A."/>
            <person name="Nakayama K."/>
            <person name="Satake H."/>
        </authorList>
    </citation>
    <scope>NUCLEOTIDE SEQUENCE</scope>
</reference>
<evidence type="ECO:0000313" key="4">
    <source>
        <dbReference type="Proteomes" id="UP001151760"/>
    </source>
</evidence>
<protein>
    <submittedName>
        <fullName evidence="3">Uncharacterized protein</fullName>
    </submittedName>
</protein>
<reference evidence="3" key="2">
    <citation type="submission" date="2022-01" db="EMBL/GenBank/DDBJ databases">
        <authorList>
            <person name="Yamashiro T."/>
            <person name="Shiraishi A."/>
            <person name="Satake H."/>
            <person name="Nakayama K."/>
        </authorList>
    </citation>
    <scope>NUCLEOTIDE SEQUENCE</scope>
</reference>
<feature type="region of interest" description="Disordered" evidence="2">
    <location>
        <begin position="1"/>
        <end position="34"/>
    </location>
</feature>
<feature type="compositionally biased region" description="Basic and acidic residues" evidence="2">
    <location>
        <begin position="634"/>
        <end position="652"/>
    </location>
</feature>